<dbReference type="AlphaFoldDB" id="A0A371F8Y0"/>
<dbReference type="EMBL" id="QJKJ01010129">
    <property type="protein sequence ID" value="RDX74593.1"/>
    <property type="molecule type" value="Genomic_DNA"/>
</dbReference>
<organism evidence="3 4">
    <name type="scientific">Mucuna pruriens</name>
    <name type="common">Velvet bean</name>
    <name type="synonym">Dolichos pruriens</name>
    <dbReference type="NCBI Taxonomy" id="157652"/>
    <lineage>
        <taxon>Eukaryota</taxon>
        <taxon>Viridiplantae</taxon>
        <taxon>Streptophyta</taxon>
        <taxon>Embryophyta</taxon>
        <taxon>Tracheophyta</taxon>
        <taxon>Spermatophyta</taxon>
        <taxon>Magnoliopsida</taxon>
        <taxon>eudicotyledons</taxon>
        <taxon>Gunneridae</taxon>
        <taxon>Pentapetalae</taxon>
        <taxon>rosids</taxon>
        <taxon>fabids</taxon>
        <taxon>Fabales</taxon>
        <taxon>Fabaceae</taxon>
        <taxon>Papilionoideae</taxon>
        <taxon>50 kb inversion clade</taxon>
        <taxon>NPAAA clade</taxon>
        <taxon>indigoferoid/millettioid clade</taxon>
        <taxon>Phaseoleae</taxon>
        <taxon>Mucuna</taxon>
    </lineage>
</organism>
<gene>
    <name evidence="3" type="ORF">CR513_45649</name>
</gene>
<feature type="transmembrane region" description="Helical" evidence="2">
    <location>
        <begin position="16"/>
        <end position="39"/>
    </location>
</feature>
<keyword evidence="2" id="KW-1133">Transmembrane helix</keyword>
<name>A0A371F8Y0_MUCPR</name>
<evidence type="ECO:0000256" key="1">
    <source>
        <dbReference type="SAM" id="MobiDB-lite"/>
    </source>
</evidence>
<evidence type="ECO:0000256" key="2">
    <source>
        <dbReference type="SAM" id="Phobius"/>
    </source>
</evidence>
<feature type="non-terminal residue" evidence="3">
    <location>
        <position position="1"/>
    </location>
</feature>
<feature type="compositionally biased region" description="Polar residues" evidence="1">
    <location>
        <begin position="53"/>
        <end position="67"/>
    </location>
</feature>
<comment type="caution">
    <text evidence="3">The sequence shown here is derived from an EMBL/GenBank/DDBJ whole genome shotgun (WGS) entry which is preliminary data.</text>
</comment>
<sequence>MTVSNTMLRSVVFKGIFPILTDLFPIAPLFPLVVIEVLVHPKQKPTESKPKSEPNSQPTNIGSTQPADSKPQEQDLLRTLDWLQQSLTYGTRRSLKEDHDSCRRLSVGVFWKLFVSMNFSEIFYKKLGKCIKGERRYGIQSVKGVQVLSLRQRLLEVIDWYSWRNMVEGTLKAWTNFSEPLQSPLGSLPEKVAHDGVSSNFLFVYLGGKVVLKPLSLRKVCEDQIKMGI</sequence>
<proteinExistence type="predicted"/>
<reference evidence="3" key="1">
    <citation type="submission" date="2018-05" db="EMBL/GenBank/DDBJ databases">
        <title>Draft genome of Mucuna pruriens seed.</title>
        <authorList>
            <person name="Nnadi N.E."/>
            <person name="Vos R."/>
            <person name="Hasami M.H."/>
            <person name="Devisetty U.K."/>
            <person name="Aguiy J.C."/>
        </authorList>
    </citation>
    <scope>NUCLEOTIDE SEQUENCE [LARGE SCALE GENOMIC DNA]</scope>
    <source>
        <strain evidence="3">JCA_2017</strain>
    </source>
</reference>
<keyword evidence="4" id="KW-1185">Reference proteome</keyword>
<keyword evidence="2" id="KW-0812">Transmembrane</keyword>
<protein>
    <submittedName>
        <fullName evidence="3">Uncharacterized protein</fullName>
    </submittedName>
</protein>
<dbReference type="Proteomes" id="UP000257109">
    <property type="component" value="Unassembled WGS sequence"/>
</dbReference>
<accession>A0A371F8Y0</accession>
<keyword evidence="2" id="KW-0472">Membrane</keyword>
<evidence type="ECO:0000313" key="3">
    <source>
        <dbReference type="EMBL" id="RDX74593.1"/>
    </source>
</evidence>
<feature type="region of interest" description="Disordered" evidence="1">
    <location>
        <begin position="44"/>
        <end position="70"/>
    </location>
</feature>
<evidence type="ECO:0000313" key="4">
    <source>
        <dbReference type="Proteomes" id="UP000257109"/>
    </source>
</evidence>